<name>A0A381WHV2_9ZZZZ</name>
<gene>
    <name evidence="1" type="ORF">METZ01_LOCUS104938</name>
</gene>
<proteinExistence type="predicted"/>
<sequence>MKRIFHTLIIISIISSCDQDSKCNNCGDVYGGYVTMKITANDLTKYQGLAQFENIEVGTCIQAFIQEEQLFLDSIKILDKCCCEF</sequence>
<accession>A0A381WHV2</accession>
<evidence type="ECO:0000313" key="1">
    <source>
        <dbReference type="EMBL" id="SVA52084.1"/>
    </source>
</evidence>
<dbReference type="AlphaFoldDB" id="A0A381WHV2"/>
<protein>
    <submittedName>
        <fullName evidence="1">Uncharacterized protein</fullName>
    </submittedName>
</protein>
<reference evidence="1" key="1">
    <citation type="submission" date="2018-05" db="EMBL/GenBank/DDBJ databases">
        <authorList>
            <person name="Lanie J.A."/>
            <person name="Ng W.-L."/>
            <person name="Kazmierczak K.M."/>
            <person name="Andrzejewski T.M."/>
            <person name="Davidsen T.M."/>
            <person name="Wayne K.J."/>
            <person name="Tettelin H."/>
            <person name="Glass J.I."/>
            <person name="Rusch D."/>
            <person name="Podicherti R."/>
            <person name="Tsui H.-C.T."/>
            <person name="Winkler M.E."/>
        </authorList>
    </citation>
    <scope>NUCLEOTIDE SEQUENCE</scope>
</reference>
<dbReference type="PROSITE" id="PS51257">
    <property type="entry name" value="PROKAR_LIPOPROTEIN"/>
    <property type="match status" value="1"/>
</dbReference>
<organism evidence="1">
    <name type="scientific">marine metagenome</name>
    <dbReference type="NCBI Taxonomy" id="408172"/>
    <lineage>
        <taxon>unclassified sequences</taxon>
        <taxon>metagenomes</taxon>
        <taxon>ecological metagenomes</taxon>
    </lineage>
</organism>
<dbReference type="EMBL" id="UINC01011860">
    <property type="protein sequence ID" value="SVA52084.1"/>
    <property type="molecule type" value="Genomic_DNA"/>
</dbReference>